<dbReference type="InterPro" id="IPR001344">
    <property type="entry name" value="Chloro_AB-bd_pln"/>
</dbReference>
<feature type="binding site" description="axial binding residue" evidence="6">
    <location>
        <position position="85"/>
    </location>
    <ligand>
        <name>chlorophyll b</name>
        <dbReference type="ChEBI" id="CHEBI:61721"/>
        <label>1</label>
    </ligand>
    <ligandPart>
        <name>Mg</name>
        <dbReference type="ChEBI" id="CHEBI:25107"/>
    </ligandPart>
</feature>
<protein>
    <recommendedName>
        <fullName evidence="7">Chlorophyll a-b binding protein, chloroplastic</fullName>
    </recommendedName>
</protein>
<feature type="binding site" evidence="6">
    <location>
        <position position="227"/>
    </location>
    <ligand>
        <name>chlorophyll a</name>
        <dbReference type="ChEBI" id="CHEBI:58416"/>
        <label>1</label>
    </ligand>
</feature>
<comment type="similarity">
    <text evidence="7">Belongs to the light-harvesting chlorophyll a/b-binding (LHC) protein family.</text>
</comment>
<dbReference type="GO" id="GO:0009535">
    <property type="term" value="C:chloroplast thylakoid membrane"/>
    <property type="evidence" value="ECO:0007669"/>
    <property type="project" value="UniProtKB-SubCell"/>
</dbReference>
<dbReference type="GO" id="GO:0016168">
    <property type="term" value="F:chlorophyll binding"/>
    <property type="evidence" value="ECO:0007669"/>
    <property type="project" value="UniProtKB-KW"/>
</dbReference>
<dbReference type="EMBL" id="HBGG01027496">
    <property type="protein sequence ID" value="CAD9211929.1"/>
    <property type="molecule type" value="Transcribed_RNA"/>
</dbReference>
<evidence type="ECO:0000256" key="5">
    <source>
        <dbReference type="ARBA" id="ARBA00022991"/>
    </source>
</evidence>
<dbReference type="FunFam" id="1.10.3460.10:FF:000010">
    <property type="entry name" value="Chlorophyll a-b binding protein, chloroplastic"/>
    <property type="match status" value="1"/>
</dbReference>
<dbReference type="Pfam" id="PF00504">
    <property type="entry name" value="Chloroa_b-bind"/>
    <property type="match status" value="1"/>
</dbReference>
<dbReference type="Gene3D" id="1.10.3460.10">
    <property type="entry name" value="Chlorophyll a/b binding protein domain"/>
    <property type="match status" value="1"/>
</dbReference>
<evidence type="ECO:0000256" key="2">
    <source>
        <dbReference type="ARBA" id="ARBA00022528"/>
    </source>
</evidence>
<keyword evidence="7" id="KW-0604">Photosystem II</keyword>
<evidence type="ECO:0000256" key="1">
    <source>
        <dbReference type="ARBA" id="ARBA00022494"/>
    </source>
</evidence>
<keyword evidence="7" id="KW-1133">Transmembrane helix</keyword>
<keyword evidence="1 6" id="KW-0148">Chlorophyll</keyword>
<dbReference type="GO" id="GO:0009765">
    <property type="term" value="P:photosynthesis, light harvesting"/>
    <property type="evidence" value="ECO:0007669"/>
    <property type="project" value="InterPro"/>
</dbReference>
<dbReference type="InterPro" id="IPR022796">
    <property type="entry name" value="Chloroa_b-bind"/>
</dbReference>
<reference evidence="8" key="1">
    <citation type="submission" date="2021-01" db="EMBL/GenBank/DDBJ databases">
        <authorList>
            <person name="Corre E."/>
            <person name="Pelletier E."/>
            <person name="Niang G."/>
            <person name="Scheremetjew M."/>
            <person name="Finn R."/>
            <person name="Kale V."/>
            <person name="Holt S."/>
            <person name="Cochrane G."/>
            <person name="Meng A."/>
            <person name="Brown T."/>
            <person name="Cohen L."/>
        </authorList>
    </citation>
    <scope>NUCLEOTIDE SEQUENCE</scope>
    <source>
        <strain evidence="8">PLY429</strain>
    </source>
</reference>
<keyword evidence="3 7" id="KW-0602">Photosynthesis</keyword>
<keyword evidence="7" id="KW-0472">Membrane</keyword>
<keyword evidence="2 7" id="KW-0150">Chloroplast</keyword>
<sequence>MAFAATTTSRTAFAGARVAVATRSAKASRAQVVVNAERKLWLPGSAPPSHLTGSLPGDFGFDPLGLGKDPAALAYYVEAELVHCRFAMAGVAGILIPSLLTHVGALNVPVWYEAGEVAIKSSTIGFGTLLMTQLLLMGWVETKRIMDFKNPGSQAEAGSFLGLEGAFKGTTPGYPGGPFDPMGMSKGNMDELKLKEIKNGRLAMVAMLGFFAEAGLGKDPVDALSEHVASPWTANFTTNGVSIPGL</sequence>
<evidence type="ECO:0000256" key="4">
    <source>
        <dbReference type="ARBA" id="ARBA00022640"/>
    </source>
</evidence>
<organism evidence="8">
    <name type="scientific">Tetraselmis chuii</name>
    <dbReference type="NCBI Taxonomy" id="63592"/>
    <lineage>
        <taxon>Eukaryota</taxon>
        <taxon>Viridiplantae</taxon>
        <taxon>Chlorophyta</taxon>
        <taxon>core chlorophytes</taxon>
        <taxon>Chlorodendrophyceae</taxon>
        <taxon>Chlorodendrales</taxon>
        <taxon>Chlorodendraceae</taxon>
        <taxon>Tetraselmis</taxon>
    </lineage>
</organism>
<feature type="binding site" evidence="6">
    <location>
        <position position="199"/>
    </location>
    <ligand>
        <name>chlorophyll a</name>
        <dbReference type="ChEBI" id="CHEBI:58416"/>
        <label>1</label>
    </ligand>
</feature>
<evidence type="ECO:0000256" key="6">
    <source>
        <dbReference type="PIRSR" id="PIRSR601344-1"/>
    </source>
</evidence>
<dbReference type="SUPFAM" id="SSF103511">
    <property type="entry name" value="Chlorophyll a-b binding protein"/>
    <property type="match status" value="1"/>
</dbReference>
<evidence type="ECO:0000256" key="3">
    <source>
        <dbReference type="ARBA" id="ARBA00022531"/>
    </source>
</evidence>
<gene>
    <name evidence="8" type="ORF">TCHU04912_LOCUS14168</name>
</gene>
<feature type="binding site" evidence="6">
    <location>
        <position position="201"/>
    </location>
    <ligand>
        <name>chlorophyll a</name>
        <dbReference type="ChEBI" id="CHEBI:58416"/>
        <label>1</label>
    </ligand>
</feature>
<proteinExistence type="inferred from homology"/>
<keyword evidence="4 7" id="KW-0934">Plastid</keyword>
<evidence type="ECO:0000313" key="8">
    <source>
        <dbReference type="EMBL" id="CAD9211929.1"/>
    </source>
</evidence>
<keyword evidence="5 7" id="KW-0157">Chromophore</keyword>
<dbReference type="PANTHER" id="PTHR21649">
    <property type="entry name" value="CHLOROPHYLL A/B BINDING PROTEIN"/>
    <property type="match status" value="1"/>
</dbReference>
<feature type="transmembrane region" description="Helical" evidence="7">
    <location>
        <begin position="117"/>
        <end position="140"/>
    </location>
</feature>
<comment type="subcellular location">
    <subcellularLocation>
        <location evidence="7">Plastid</location>
        <location evidence="7">Chloroplast thylakoid membrane</location>
    </subcellularLocation>
</comment>
<feature type="transmembrane region" description="Helical" evidence="7">
    <location>
        <begin position="86"/>
        <end position="105"/>
    </location>
</feature>
<evidence type="ECO:0000256" key="7">
    <source>
        <dbReference type="RuleBase" id="RU363080"/>
    </source>
</evidence>
<comment type="function">
    <text evidence="7">The light-harvesting complex (LHC) functions as a light receptor, it captures and delivers excitation energy to photosystems with which it is closely associated.</text>
</comment>
<dbReference type="GO" id="GO:0009523">
    <property type="term" value="C:photosystem II"/>
    <property type="evidence" value="ECO:0007669"/>
    <property type="project" value="UniProtKB-KW"/>
</dbReference>
<feature type="binding site" evidence="6">
    <location>
        <position position="195"/>
    </location>
    <ligand>
        <name>chlorophyll a</name>
        <dbReference type="ChEBI" id="CHEBI:58416"/>
        <label>1</label>
    </ligand>
</feature>
<name>A0A7S1SXD2_9CHLO</name>
<dbReference type="GO" id="GO:0009522">
    <property type="term" value="C:photosystem I"/>
    <property type="evidence" value="ECO:0007669"/>
    <property type="project" value="UniProtKB-KW"/>
</dbReference>
<feature type="binding site" evidence="6">
    <location>
        <position position="80"/>
    </location>
    <ligand>
        <name>chlorophyll a</name>
        <dbReference type="ChEBI" id="CHEBI:58416"/>
        <label>1</label>
    </ligand>
</feature>
<keyword evidence="7" id="KW-0603">Photosystem I</keyword>
<dbReference type="AlphaFoldDB" id="A0A7S1SXD2"/>
<accession>A0A7S1SXD2</accession>
<feature type="binding site" evidence="6">
    <location>
        <position position="83"/>
    </location>
    <ligand>
        <name>chlorophyll a</name>
        <dbReference type="ChEBI" id="CHEBI:58416"/>
        <label>1</label>
    </ligand>
</feature>
<keyword evidence="7" id="KW-0812">Transmembrane</keyword>
<feature type="binding site" evidence="6">
    <location>
        <position position="196"/>
    </location>
    <ligand>
        <name>chlorophyll a</name>
        <dbReference type="ChEBI" id="CHEBI:58416"/>
        <label>1</label>
    </ligand>
</feature>
<keyword evidence="7" id="KW-0793">Thylakoid</keyword>